<dbReference type="OrthoDB" id="435754at2759"/>
<evidence type="ECO:0000313" key="2">
    <source>
        <dbReference type="Proteomes" id="UP000786811"/>
    </source>
</evidence>
<protein>
    <submittedName>
        <fullName evidence="1">Uncharacterized protein</fullName>
    </submittedName>
</protein>
<accession>A0A8J2HFB8</accession>
<comment type="caution">
    <text evidence="1">The sequence shown here is derived from an EMBL/GenBank/DDBJ whole genome shotgun (WGS) entry which is preliminary data.</text>
</comment>
<keyword evidence="2" id="KW-1185">Reference proteome</keyword>
<name>A0A8J2HFB8_COTCN</name>
<evidence type="ECO:0000313" key="1">
    <source>
        <dbReference type="EMBL" id="CAG5094912.1"/>
    </source>
</evidence>
<organism evidence="1 2">
    <name type="scientific">Cotesia congregata</name>
    <name type="common">Parasitoid wasp</name>
    <name type="synonym">Apanteles congregatus</name>
    <dbReference type="NCBI Taxonomy" id="51543"/>
    <lineage>
        <taxon>Eukaryota</taxon>
        <taxon>Metazoa</taxon>
        <taxon>Ecdysozoa</taxon>
        <taxon>Arthropoda</taxon>
        <taxon>Hexapoda</taxon>
        <taxon>Insecta</taxon>
        <taxon>Pterygota</taxon>
        <taxon>Neoptera</taxon>
        <taxon>Endopterygota</taxon>
        <taxon>Hymenoptera</taxon>
        <taxon>Apocrita</taxon>
        <taxon>Ichneumonoidea</taxon>
        <taxon>Braconidae</taxon>
        <taxon>Microgastrinae</taxon>
        <taxon>Cotesia</taxon>
    </lineage>
</organism>
<gene>
    <name evidence="1" type="ORF">HICCMSTLAB_LOCUS7446</name>
</gene>
<dbReference type="AlphaFoldDB" id="A0A8J2HFB8"/>
<sequence length="185" mass="21831">MQSTGDLLVHRSLCEPSEDFNAKNISSIEQELFDKWGAARTTGHTDVEEAFGFRWKFEIRCNAYFKGLDSMNSNTMESLLNCSISTTWMRFFVNRKLFQETVTSLDDDVIYLDKITIYFNQNFSPIDRIDKEDSQFCSIDKMIYYRDSVYAIIVLIPSPLTSQKKNKFQNKEFLNEDNRFEYNIY</sequence>
<reference evidence="1" key="1">
    <citation type="submission" date="2021-04" db="EMBL/GenBank/DDBJ databases">
        <authorList>
            <person name="Chebbi M.A.C M."/>
        </authorList>
    </citation>
    <scope>NUCLEOTIDE SEQUENCE</scope>
</reference>
<dbReference type="Proteomes" id="UP000786811">
    <property type="component" value="Unassembled WGS sequence"/>
</dbReference>
<proteinExistence type="predicted"/>
<dbReference type="EMBL" id="CAJNRD030001121">
    <property type="protein sequence ID" value="CAG5094912.1"/>
    <property type="molecule type" value="Genomic_DNA"/>
</dbReference>